<evidence type="ECO:0000313" key="6">
    <source>
        <dbReference type="Proteomes" id="UP000013111"/>
    </source>
</evidence>
<dbReference type="SUPFAM" id="SSF52833">
    <property type="entry name" value="Thioredoxin-like"/>
    <property type="match status" value="1"/>
</dbReference>
<accession>A0A831ESB2</accession>
<dbReference type="EC" id="1.11.1.24" evidence="3"/>
<gene>
    <name evidence="3 5" type="primary">btuE</name>
    <name evidence="5" type="ORF">BN437_1702</name>
</gene>
<dbReference type="InterPro" id="IPR036249">
    <property type="entry name" value="Thioredoxin-like_sf"/>
</dbReference>
<dbReference type="Gene3D" id="3.40.30.10">
    <property type="entry name" value="Glutaredoxin"/>
    <property type="match status" value="1"/>
</dbReference>
<proteinExistence type="inferred from homology"/>
<dbReference type="PANTHER" id="PTHR11592">
    <property type="entry name" value="GLUTATHIONE PEROXIDASE"/>
    <property type="match status" value="1"/>
</dbReference>
<dbReference type="GO" id="GO:0140824">
    <property type="term" value="F:thioredoxin-dependent peroxiredoxin activity"/>
    <property type="evidence" value="ECO:0007669"/>
    <property type="project" value="UniProtKB-EC"/>
</dbReference>
<dbReference type="InterPro" id="IPR033674">
    <property type="entry name" value="BtuE"/>
</dbReference>
<feature type="active site" evidence="3 4">
    <location>
        <position position="44"/>
    </location>
</feature>
<protein>
    <recommendedName>
        <fullName evidence="3">Thioredoxin/glutathione peroxidase BtuE</fullName>
        <ecNumber evidence="3">1.11.1.24</ecNumber>
        <ecNumber evidence="3">1.11.1.9</ecNumber>
    </recommendedName>
</protein>
<evidence type="ECO:0000256" key="2">
    <source>
        <dbReference type="ARBA" id="ARBA00023002"/>
    </source>
</evidence>
<comment type="function">
    <text evidence="3">Non-specific peroxidase that can use thioredoxin or glutathione as a reducing agent.</text>
</comment>
<organism evidence="5 6">
    <name type="scientific">Erwinia amylovora NBRC 12687 = CFBP 1232</name>
    <dbReference type="NCBI Taxonomy" id="1219359"/>
    <lineage>
        <taxon>Bacteria</taxon>
        <taxon>Pseudomonadati</taxon>
        <taxon>Pseudomonadota</taxon>
        <taxon>Gammaproteobacteria</taxon>
        <taxon>Enterobacterales</taxon>
        <taxon>Erwiniaceae</taxon>
        <taxon>Erwinia</taxon>
    </lineage>
</organism>
<dbReference type="EMBL" id="CAPB01000014">
    <property type="protein sequence ID" value="CCO93637.1"/>
    <property type="molecule type" value="Genomic_DNA"/>
</dbReference>
<dbReference type="InterPro" id="IPR000889">
    <property type="entry name" value="Glutathione_peroxidase"/>
</dbReference>
<sequence>MSVSKTGKTMNLYETELITLEGEKTSLARWQGDVLLVVNVASKCGLTPQYEALEHLHKMLHQQGLTVMGFPCNAFLQQEPGSEAEIKTFCSTHYGVTFPMFSKINVNGPQRHPLYAQLIAARPEATAPENSVFAERMASKGRAPKQHGDVLWNFEKFLIARDGRVVERFSPDMAPNDPLLLACVEKALAE</sequence>
<keyword evidence="2 3" id="KW-0560">Oxidoreductase</keyword>
<evidence type="ECO:0000256" key="4">
    <source>
        <dbReference type="PIRSR" id="PIRSR000303-1"/>
    </source>
</evidence>
<evidence type="ECO:0000256" key="1">
    <source>
        <dbReference type="ARBA" id="ARBA00022559"/>
    </source>
</evidence>
<dbReference type="EC" id="1.11.1.9" evidence="3"/>
<dbReference type="GO" id="GO:0004602">
    <property type="term" value="F:glutathione peroxidase activity"/>
    <property type="evidence" value="ECO:0007669"/>
    <property type="project" value="UniProtKB-UniRule"/>
</dbReference>
<dbReference type="PROSITE" id="PS51355">
    <property type="entry name" value="GLUTATHIONE_PEROXID_3"/>
    <property type="match status" value="1"/>
</dbReference>
<reference evidence="5 6" key="1">
    <citation type="submission" date="2012-11" db="EMBL/GenBank/DDBJ databases">
        <authorList>
            <person name="Linke B."/>
        </authorList>
    </citation>
    <scope>NUCLEOTIDE SEQUENCE [LARGE SCALE GENOMIC DNA]</scope>
    <source>
        <strain evidence="6">CFBP 1232</strain>
    </source>
</reference>
<dbReference type="PIRSF" id="PIRSF000303">
    <property type="entry name" value="Glutathion_perox"/>
    <property type="match status" value="1"/>
</dbReference>
<dbReference type="GO" id="GO:0034599">
    <property type="term" value="P:cellular response to oxidative stress"/>
    <property type="evidence" value="ECO:0007669"/>
    <property type="project" value="TreeGrafter"/>
</dbReference>
<comment type="catalytic activity">
    <reaction evidence="3">
        <text>a hydroperoxide + [thioredoxin]-dithiol = an alcohol + [thioredoxin]-disulfide + H2O</text>
        <dbReference type="Rhea" id="RHEA:62620"/>
        <dbReference type="Rhea" id="RHEA-COMP:10698"/>
        <dbReference type="Rhea" id="RHEA-COMP:10700"/>
        <dbReference type="ChEBI" id="CHEBI:15377"/>
        <dbReference type="ChEBI" id="CHEBI:29950"/>
        <dbReference type="ChEBI" id="CHEBI:30879"/>
        <dbReference type="ChEBI" id="CHEBI:35924"/>
        <dbReference type="ChEBI" id="CHEBI:50058"/>
        <dbReference type="EC" id="1.11.1.24"/>
    </reaction>
</comment>
<dbReference type="NCBIfam" id="NF007900">
    <property type="entry name" value="PRK10606.1"/>
    <property type="match status" value="1"/>
</dbReference>
<name>A0A831ESB2_ERWAM</name>
<evidence type="ECO:0000313" key="5">
    <source>
        <dbReference type="EMBL" id="CCO93637.1"/>
    </source>
</evidence>
<dbReference type="Pfam" id="PF00255">
    <property type="entry name" value="GSHPx"/>
    <property type="match status" value="1"/>
</dbReference>
<dbReference type="HAMAP" id="MF_02061">
    <property type="entry name" value="Thiored_glutath_peroxid"/>
    <property type="match status" value="1"/>
</dbReference>
<reference evidence="5 6" key="2">
    <citation type="submission" date="2013-04" db="EMBL/GenBank/DDBJ databases">
        <title>Comparative genomics of 12 strains of Erwinia amylovora identifies a pan-genome with a large conserved core and provides insights into host specificity.</title>
        <authorList>
            <person name="Mann R.A."/>
            <person name="Smits T.H.M."/>
            <person name="Buehlmann A."/>
            <person name="Blom J."/>
            <person name="Goesmann A."/>
            <person name="Frey J.E."/>
            <person name="Plummer K.M."/>
            <person name="Beer S.V."/>
            <person name="Luck J."/>
            <person name="Duffy B."/>
            <person name="Rodoni B."/>
        </authorList>
    </citation>
    <scope>NUCLEOTIDE SEQUENCE [LARGE SCALE GENOMIC DNA]</scope>
    <source>
        <strain evidence="6">CFBP 1232</strain>
    </source>
</reference>
<dbReference type="CDD" id="cd00340">
    <property type="entry name" value="GSH_Peroxidase"/>
    <property type="match status" value="1"/>
</dbReference>
<comment type="similarity">
    <text evidence="3">Belongs to the glutathione peroxidase family. BtuE subfamily.</text>
</comment>
<dbReference type="FunFam" id="3.40.30.10:FF:000010">
    <property type="entry name" value="Glutathione peroxidase"/>
    <property type="match status" value="1"/>
</dbReference>
<keyword evidence="1 3" id="KW-0575">Peroxidase</keyword>
<dbReference type="PANTHER" id="PTHR11592:SF40">
    <property type="entry name" value="THIOREDOXIN_GLUTATHIONE PEROXIDASE BTUE"/>
    <property type="match status" value="1"/>
</dbReference>
<dbReference type="PRINTS" id="PR01011">
    <property type="entry name" value="GLUTPROXDASE"/>
</dbReference>
<comment type="caution">
    <text evidence="5">The sequence shown here is derived from an EMBL/GenBank/DDBJ whole genome shotgun (WGS) entry which is preliminary data.</text>
</comment>
<dbReference type="Proteomes" id="UP000013111">
    <property type="component" value="Unassembled WGS sequence"/>
</dbReference>
<comment type="catalytic activity">
    <reaction evidence="3">
        <text>2 glutathione + H2O2 = glutathione disulfide + 2 H2O</text>
        <dbReference type="Rhea" id="RHEA:16833"/>
        <dbReference type="ChEBI" id="CHEBI:15377"/>
        <dbReference type="ChEBI" id="CHEBI:16240"/>
        <dbReference type="ChEBI" id="CHEBI:57925"/>
        <dbReference type="ChEBI" id="CHEBI:58297"/>
        <dbReference type="EC" id="1.11.1.9"/>
    </reaction>
</comment>
<evidence type="ECO:0000256" key="3">
    <source>
        <dbReference type="HAMAP-Rule" id="MF_02061"/>
    </source>
</evidence>
<dbReference type="AlphaFoldDB" id="A0A831ESB2"/>